<organism evidence="1 2">
    <name type="scientific">Penicillium arizonense</name>
    <dbReference type="NCBI Taxonomy" id="1835702"/>
    <lineage>
        <taxon>Eukaryota</taxon>
        <taxon>Fungi</taxon>
        <taxon>Dikarya</taxon>
        <taxon>Ascomycota</taxon>
        <taxon>Pezizomycotina</taxon>
        <taxon>Eurotiomycetes</taxon>
        <taxon>Eurotiomycetidae</taxon>
        <taxon>Eurotiales</taxon>
        <taxon>Aspergillaceae</taxon>
        <taxon>Penicillium</taxon>
    </lineage>
</organism>
<dbReference type="RefSeq" id="XP_022482069.1">
    <property type="nucleotide sequence ID" value="XM_022638075.1"/>
</dbReference>
<name>A0A1F5L0T9_PENAI</name>
<dbReference type="GeneID" id="34582809"/>
<keyword evidence="2" id="KW-1185">Reference proteome</keyword>
<evidence type="ECO:0000313" key="1">
    <source>
        <dbReference type="EMBL" id="OGE46600.1"/>
    </source>
</evidence>
<proteinExistence type="predicted"/>
<reference evidence="1 2" key="1">
    <citation type="journal article" date="2016" name="Sci. Rep.">
        <title>Penicillium arizonense, a new, genome sequenced fungal species, reveals a high chemical diversity in secreted metabolites.</title>
        <authorList>
            <person name="Grijseels S."/>
            <person name="Nielsen J.C."/>
            <person name="Randelovic M."/>
            <person name="Nielsen J."/>
            <person name="Nielsen K.F."/>
            <person name="Workman M."/>
            <person name="Frisvad J.C."/>
        </authorList>
    </citation>
    <scope>NUCLEOTIDE SEQUENCE [LARGE SCALE GENOMIC DNA]</scope>
    <source>
        <strain evidence="1 2">CBS 141311</strain>
    </source>
</reference>
<gene>
    <name evidence="1" type="ORF">PENARI_c170G10399</name>
</gene>
<sequence>MDAHGDLSVPTYTDQYYRGFQALCPNDREVLYNHFLATAKLRLENKPYWWPTAVDWDFIDDGVLATVKSTLEEEPKWWPTTIEWGFQKTPGMEESEKSEVLACVMRNYDHQDLARILDKVSGELYTTNYLEAPNRPIGPKTALRESLPIKIFALRNQQSTSDSTFRSGRPGYVGFRKNTVARTYATPVDDSSKAALVNPLYVRVLEVEYHCRELHTTQPQLANLKHGFSIDIASYSQQGDLLTSRQSLQANHANSELILADSQGNKIPLEPVIGICITRAPVIGELFVVELEDRRKTQEASYYMAYSITMAQISENGKSLICFSSDWDKVSNTIISMEIFKRSAQIGKQSIAKVQAITTLPTKPKEQNAESNHNL</sequence>
<dbReference type="AlphaFoldDB" id="A0A1F5L0T9"/>
<protein>
    <submittedName>
        <fullName evidence="1">Uncharacterized protein</fullName>
    </submittedName>
</protein>
<evidence type="ECO:0000313" key="2">
    <source>
        <dbReference type="Proteomes" id="UP000177622"/>
    </source>
</evidence>
<dbReference type="EMBL" id="LXJU01000170">
    <property type="protein sequence ID" value="OGE46600.1"/>
    <property type="molecule type" value="Genomic_DNA"/>
</dbReference>
<dbReference type="Proteomes" id="UP000177622">
    <property type="component" value="Unassembled WGS sequence"/>
</dbReference>
<accession>A0A1F5L0T9</accession>
<comment type="caution">
    <text evidence="1">The sequence shown here is derived from an EMBL/GenBank/DDBJ whole genome shotgun (WGS) entry which is preliminary data.</text>
</comment>